<proteinExistence type="predicted"/>
<comment type="caution">
    <text evidence="2">The sequence shown here is derived from an EMBL/GenBank/DDBJ whole genome shotgun (WGS) entry which is preliminary data.</text>
</comment>
<evidence type="ECO:0008006" key="4">
    <source>
        <dbReference type="Google" id="ProtNLM"/>
    </source>
</evidence>
<accession>A0A2M7IJI9</accession>
<name>A0A2M7IJI9_9BACT</name>
<reference evidence="3" key="1">
    <citation type="submission" date="2017-09" db="EMBL/GenBank/DDBJ databases">
        <title>Depth-based differentiation of microbial function through sediment-hosted aquifers and enrichment of novel symbionts in the deep terrestrial subsurface.</title>
        <authorList>
            <person name="Probst A.J."/>
            <person name="Ladd B."/>
            <person name="Jarett J.K."/>
            <person name="Geller-Mcgrath D.E."/>
            <person name="Sieber C.M.K."/>
            <person name="Emerson J.B."/>
            <person name="Anantharaman K."/>
            <person name="Thomas B.C."/>
            <person name="Malmstrom R."/>
            <person name="Stieglmeier M."/>
            <person name="Klingl A."/>
            <person name="Woyke T."/>
            <person name="Ryan C.M."/>
            <person name="Banfield J.F."/>
        </authorList>
    </citation>
    <scope>NUCLEOTIDE SEQUENCE [LARGE SCALE GENOMIC DNA]</scope>
</reference>
<sequence>IGQNVEAPSVTGTQQLNIGNLIYGTGVYNGGTVSSAPVAGNVGIGTTSPVATLSVNGLMYIGGTGTSTIENNLYVKGTLRATNSYTGDLIFGNNFRFTETSLDSPLYLLNASGDNVVTFDQNGNVGIGTTSPSYKLEVAGEVAALGFINISTSEAKKDIVFLNNEDEEEILKKIASTSVASYLYISDSDPNESCLSQTSGSNLKSDLNSVNGCKRLGLIAEQAPREILSADAKGVDLYKMTSFLWVGMKVQQRQINELKADVEQIKLTLSQLGGLDEEGTLPDSIGSLFGISDIFNKIGIWIDTGLSRIKKLFAEEVEVATLRINNQIPISNFQIDSNDQNSNDQNAISTWRTIGESEIATSTNEVFIETEAVELGSKIFVTPTTLTDQPLAVTQIMACVLNPSTGSGDNASSANSLLPEQASEASASKAIKGFKVQIKYPAQETIKFNWWIVQAGPKQECPQSDTDTLTQPLPLKGDGGGVILMSPPAEESPADAGGNLAPSEPSPTENPPAEQPPVVENPPETPTTEQPVAPAPAETTPTEPAPVEQPVLTEPAPAPTESVPTAPPPTPPTPTETAPPAE</sequence>
<dbReference type="AlphaFoldDB" id="A0A2M7IJI9"/>
<feature type="compositionally biased region" description="Low complexity" evidence="1">
    <location>
        <begin position="526"/>
        <end position="564"/>
    </location>
</feature>
<feature type="non-terminal residue" evidence="2">
    <location>
        <position position="1"/>
    </location>
</feature>
<feature type="compositionally biased region" description="Pro residues" evidence="1">
    <location>
        <begin position="504"/>
        <end position="525"/>
    </location>
</feature>
<feature type="region of interest" description="Disordered" evidence="1">
    <location>
        <begin position="458"/>
        <end position="582"/>
    </location>
</feature>
<dbReference type="EMBL" id="PFGY01000005">
    <property type="protein sequence ID" value="PIW76662.1"/>
    <property type="molecule type" value="Genomic_DNA"/>
</dbReference>
<protein>
    <recommendedName>
        <fullName evidence="4">Peptidase S74 domain-containing protein</fullName>
    </recommendedName>
</protein>
<evidence type="ECO:0000313" key="3">
    <source>
        <dbReference type="Proteomes" id="UP000229561"/>
    </source>
</evidence>
<organism evidence="2 3">
    <name type="scientific">Candidatus Portnoybacteria bacterium CG_4_8_14_3_um_filter_40_10</name>
    <dbReference type="NCBI Taxonomy" id="1974801"/>
    <lineage>
        <taxon>Bacteria</taxon>
        <taxon>Candidatus Portnoyibacteriota</taxon>
    </lineage>
</organism>
<gene>
    <name evidence="2" type="ORF">CO001_00135</name>
</gene>
<evidence type="ECO:0000313" key="2">
    <source>
        <dbReference type="EMBL" id="PIW76662.1"/>
    </source>
</evidence>
<evidence type="ECO:0000256" key="1">
    <source>
        <dbReference type="SAM" id="MobiDB-lite"/>
    </source>
</evidence>
<feature type="compositionally biased region" description="Polar residues" evidence="1">
    <location>
        <begin position="461"/>
        <end position="471"/>
    </location>
</feature>
<feature type="compositionally biased region" description="Pro residues" evidence="1">
    <location>
        <begin position="565"/>
        <end position="574"/>
    </location>
</feature>
<dbReference type="Proteomes" id="UP000229561">
    <property type="component" value="Unassembled WGS sequence"/>
</dbReference>